<evidence type="ECO:0000313" key="5">
    <source>
        <dbReference type="Proteomes" id="UP000270697"/>
    </source>
</evidence>
<gene>
    <name evidence="2" type="ORF">ATL45_3891</name>
    <name evidence="3" type="ORF">SAMN05421805_11854</name>
</gene>
<protein>
    <submittedName>
        <fullName evidence="3">Uncharacterized protein</fullName>
    </submittedName>
</protein>
<feature type="region of interest" description="Disordered" evidence="1">
    <location>
        <begin position="1"/>
        <end position="20"/>
    </location>
</feature>
<organism evidence="3 4">
    <name type="scientific">Saccharopolyspora antimicrobica</name>
    <dbReference type="NCBI Taxonomy" id="455193"/>
    <lineage>
        <taxon>Bacteria</taxon>
        <taxon>Bacillati</taxon>
        <taxon>Actinomycetota</taxon>
        <taxon>Actinomycetes</taxon>
        <taxon>Pseudonocardiales</taxon>
        <taxon>Pseudonocardiaceae</taxon>
        <taxon>Saccharopolyspora</taxon>
    </lineage>
</organism>
<keyword evidence="5" id="KW-1185">Reference proteome</keyword>
<evidence type="ECO:0000313" key="3">
    <source>
        <dbReference type="EMBL" id="SFO58102.1"/>
    </source>
</evidence>
<evidence type="ECO:0000313" key="2">
    <source>
        <dbReference type="EMBL" id="RKT85544.1"/>
    </source>
</evidence>
<dbReference type="Proteomes" id="UP000199398">
    <property type="component" value="Unassembled WGS sequence"/>
</dbReference>
<accession>A0A1I5IC82</accession>
<dbReference type="STRING" id="455193.SAMN05421805_11854"/>
<name>A0A1I5IC82_9PSEU</name>
<dbReference type="AlphaFoldDB" id="A0A1I5IC82"/>
<proteinExistence type="predicted"/>
<evidence type="ECO:0000313" key="4">
    <source>
        <dbReference type="Proteomes" id="UP000199398"/>
    </source>
</evidence>
<evidence type="ECO:0000256" key="1">
    <source>
        <dbReference type="SAM" id="MobiDB-lite"/>
    </source>
</evidence>
<dbReference type="EMBL" id="FOUP01000018">
    <property type="protein sequence ID" value="SFO58102.1"/>
    <property type="molecule type" value="Genomic_DNA"/>
</dbReference>
<sequence length="91" mass="10161">MRENRWRSAQDCPRNNRRHYSTNVANDDSNCARWSSGVRAAAYCRTMAPRLKASVPNRAANRVAADSSAKDSTDTTSVVITRAAQRRPAEH</sequence>
<reference evidence="2 5" key="2">
    <citation type="submission" date="2018-10" db="EMBL/GenBank/DDBJ databases">
        <title>Sequencing the genomes of 1000 actinobacteria strains.</title>
        <authorList>
            <person name="Klenk H.-P."/>
        </authorList>
    </citation>
    <scope>NUCLEOTIDE SEQUENCE [LARGE SCALE GENOMIC DNA]</scope>
    <source>
        <strain evidence="2 5">DSM 45119</strain>
    </source>
</reference>
<reference evidence="3 4" key="1">
    <citation type="submission" date="2016-10" db="EMBL/GenBank/DDBJ databases">
        <authorList>
            <person name="de Groot N.N."/>
        </authorList>
    </citation>
    <scope>NUCLEOTIDE SEQUENCE [LARGE SCALE GENOMIC DNA]</scope>
    <source>
        <strain evidence="3 4">CPCC 201259</strain>
    </source>
</reference>
<dbReference type="Proteomes" id="UP000270697">
    <property type="component" value="Unassembled WGS sequence"/>
</dbReference>
<dbReference type="EMBL" id="RBXX01000002">
    <property type="protein sequence ID" value="RKT85544.1"/>
    <property type="molecule type" value="Genomic_DNA"/>
</dbReference>